<reference evidence="3" key="1">
    <citation type="journal article" date="2023" name="Mol. Phylogenet. Evol.">
        <title>Genome-scale phylogeny and comparative genomics of the fungal order Sordariales.</title>
        <authorList>
            <person name="Hensen N."/>
            <person name="Bonometti L."/>
            <person name="Westerberg I."/>
            <person name="Brannstrom I.O."/>
            <person name="Guillou S."/>
            <person name="Cros-Aarteil S."/>
            <person name="Calhoun S."/>
            <person name="Haridas S."/>
            <person name="Kuo A."/>
            <person name="Mondo S."/>
            <person name="Pangilinan J."/>
            <person name="Riley R."/>
            <person name="LaButti K."/>
            <person name="Andreopoulos B."/>
            <person name="Lipzen A."/>
            <person name="Chen C."/>
            <person name="Yan M."/>
            <person name="Daum C."/>
            <person name="Ng V."/>
            <person name="Clum A."/>
            <person name="Steindorff A."/>
            <person name="Ohm R.A."/>
            <person name="Martin F."/>
            <person name="Silar P."/>
            <person name="Natvig D.O."/>
            <person name="Lalanne C."/>
            <person name="Gautier V."/>
            <person name="Ament-Velasquez S.L."/>
            <person name="Kruys A."/>
            <person name="Hutchinson M.I."/>
            <person name="Powell A.J."/>
            <person name="Barry K."/>
            <person name="Miller A.N."/>
            <person name="Grigoriev I.V."/>
            <person name="Debuchy R."/>
            <person name="Gladieux P."/>
            <person name="Hiltunen Thoren M."/>
            <person name="Johannesson H."/>
        </authorList>
    </citation>
    <scope>NUCLEOTIDE SEQUENCE</scope>
    <source>
        <strain evidence="3">PSN309</strain>
    </source>
</reference>
<dbReference type="InterPro" id="IPR002575">
    <property type="entry name" value="Aminoglycoside_PTrfase"/>
</dbReference>
<accession>A0AAN7AD66</accession>
<keyword evidence="4" id="KW-1185">Reference proteome</keyword>
<gene>
    <name evidence="3" type="ORF">QBC35DRAFT_392098</name>
</gene>
<dbReference type="InterPro" id="IPR051678">
    <property type="entry name" value="AGP_Transferase"/>
</dbReference>
<organism evidence="3 4">
    <name type="scientific">Podospora australis</name>
    <dbReference type="NCBI Taxonomy" id="1536484"/>
    <lineage>
        <taxon>Eukaryota</taxon>
        <taxon>Fungi</taxon>
        <taxon>Dikarya</taxon>
        <taxon>Ascomycota</taxon>
        <taxon>Pezizomycotina</taxon>
        <taxon>Sordariomycetes</taxon>
        <taxon>Sordariomycetidae</taxon>
        <taxon>Sordariales</taxon>
        <taxon>Podosporaceae</taxon>
        <taxon>Podospora</taxon>
    </lineage>
</organism>
<name>A0AAN7AD66_9PEZI</name>
<proteinExistence type="predicted"/>
<dbReference type="InterPro" id="IPR011009">
    <property type="entry name" value="Kinase-like_dom_sf"/>
</dbReference>
<evidence type="ECO:0000259" key="2">
    <source>
        <dbReference type="Pfam" id="PF01636"/>
    </source>
</evidence>
<comment type="caution">
    <text evidence="3">The sequence shown here is derived from an EMBL/GenBank/DDBJ whole genome shotgun (WGS) entry which is preliminary data.</text>
</comment>
<evidence type="ECO:0000313" key="3">
    <source>
        <dbReference type="EMBL" id="KAK4184251.1"/>
    </source>
</evidence>
<dbReference type="EMBL" id="MU864498">
    <property type="protein sequence ID" value="KAK4184251.1"/>
    <property type="molecule type" value="Genomic_DNA"/>
</dbReference>
<sequence length="482" mass="55299">MDDKDSECNSECGYDCEHNRDPDSESVMNDAEPFETFQTRVHALASKVIWPDAAPEEITVDRMQEGGYNRIIGITYTPADGTGQPAEQRVLRMPWWKDQEDGFNKGLAQLVFLKQYPKICTPEVLSFDKTSVNALGFPYTLQNRVPGVSLQARMAEPPENFGGKNTHEQWVQLAQEMGSAVKELLSTHSSVAGTLTLSPDNTMTVIPFPYRKEPSEQHPYDSSSRPTKWIEELLTDVFNEQRRVEIENEPSLVDEPMMHPHFIRMVSEMVEMGFLTDNIPNALCHMDFYPRNILVDPSTLKLNAILDWDSAVFAPAFLAARPPTWLWNHELDKEDLEEHDGYFPNPESNEPYDPFEPTTEKGQEIKETFERYAGEEYMKYAYEPGYRLARRLVRFAMKPIGSEQELYEAQGMVNEWNTLCAKLTVMAEDSDEVIPMLVSVIERSWEDDESHERAMRRNEEPESDGGLWKKMAGLWRGVFQVG</sequence>
<evidence type="ECO:0000256" key="1">
    <source>
        <dbReference type="SAM" id="MobiDB-lite"/>
    </source>
</evidence>
<reference evidence="3" key="2">
    <citation type="submission" date="2023-05" db="EMBL/GenBank/DDBJ databases">
        <authorList>
            <consortium name="Lawrence Berkeley National Laboratory"/>
            <person name="Steindorff A."/>
            <person name="Hensen N."/>
            <person name="Bonometti L."/>
            <person name="Westerberg I."/>
            <person name="Brannstrom I.O."/>
            <person name="Guillou S."/>
            <person name="Cros-Aarteil S."/>
            <person name="Calhoun S."/>
            <person name="Haridas S."/>
            <person name="Kuo A."/>
            <person name="Mondo S."/>
            <person name="Pangilinan J."/>
            <person name="Riley R."/>
            <person name="Labutti K."/>
            <person name="Andreopoulos B."/>
            <person name="Lipzen A."/>
            <person name="Chen C."/>
            <person name="Yanf M."/>
            <person name="Daum C."/>
            <person name="Ng V."/>
            <person name="Clum A."/>
            <person name="Ohm R."/>
            <person name="Martin F."/>
            <person name="Silar P."/>
            <person name="Natvig D."/>
            <person name="Lalanne C."/>
            <person name="Gautier V."/>
            <person name="Ament-Velasquez S.L."/>
            <person name="Kruys A."/>
            <person name="Hutchinson M.I."/>
            <person name="Powell A.J."/>
            <person name="Barry K."/>
            <person name="Miller A.N."/>
            <person name="Grigoriev I.V."/>
            <person name="Debuchy R."/>
            <person name="Gladieux P."/>
            <person name="Thoren M.H."/>
            <person name="Johannesson H."/>
        </authorList>
    </citation>
    <scope>NUCLEOTIDE SEQUENCE</scope>
    <source>
        <strain evidence="3">PSN309</strain>
    </source>
</reference>
<evidence type="ECO:0000313" key="4">
    <source>
        <dbReference type="Proteomes" id="UP001302126"/>
    </source>
</evidence>
<dbReference type="Gene3D" id="3.90.1200.10">
    <property type="match status" value="1"/>
</dbReference>
<dbReference type="PANTHER" id="PTHR21310:SF56">
    <property type="entry name" value="AMINOGLYCOSIDE PHOSPHOTRANSFERASE DOMAIN-CONTAINING PROTEIN"/>
    <property type="match status" value="1"/>
</dbReference>
<feature type="domain" description="Aminoglycoside phosphotransferase" evidence="2">
    <location>
        <begin position="121"/>
        <end position="316"/>
    </location>
</feature>
<dbReference type="Pfam" id="PF01636">
    <property type="entry name" value="APH"/>
    <property type="match status" value="1"/>
</dbReference>
<feature type="region of interest" description="Disordered" evidence="1">
    <location>
        <begin position="1"/>
        <end position="28"/>
    </location>
</feature>
<dbReference type="Proteomes" id="UP001302126">
    <property type="component" value="Unassembled WGS sequence"/>
</dbReference>
<dbReference type="PANTHER" id="PTHR21310">
    <property type="entry name" value="AMINOGLYCOSIDE PHOSPHOTRANSFERASE-RELATED-RELATED"/>
    <property type="match status" value="1"/>
</dbReference>
<dbReference type="SUPFAM" id="SSF56112">
    <property type="entry name" value="Protein kinase-like (PK-like)"/>
    <property type="match status" value="1"/>
</dbReference>
<protein>
    <recommendedName>
        <fullName evidence="2">Aminoglycoside phosphotransferase domain-containing protein</fullName>
    </recommendedName>
</protein>
<dbReference type="AlphaFoldDB" id="A0AAN7AD66"/>